<feature type="non-terminal residue" evidence="3">
    <location>
        <position position="1"/>
    </location>
</feature>
<organism evidence="3">
    <name type="scientific">Corethrella appendiculata</name>
    <dbReference type="NCBI Taxonomy" id="1370023"/>
    <lineage>
        <taxon>Eukaryota</taxon>
        <taxon>Metazoa</taxon>
        <taxon>Ecdysozoa</taxon>
        <taxon>Arthropoda</taxon>
        <taxon>Hexapoda</taxon>
        <taxon>Insecta</taxon>
        <taxon>Pterygota</taxon>
        <taxon>Neoptera</taxon>
        <taxon>Endopterygota</taxon>
        <taxon>Diptera</taxon>
        <taxon>Nematocera</taxon>
        <taxon>Culicoidea</taxon>
        <taxon>Chaoboridae</taxon>
        <taxon>Corethrella</taxon>
    </lineage>
</organism>
<evidence type="ECO:0000313" key="3">
    <source>
        <dbReference type="EMBL" id="JAB55353.1"/>
    </source>
</evidence>
<dbReference type="GO" id="GO:0010468">
    <property type="term" value="P:regulation of gene expression"/>
    <property type="evidence" value="ECO:0007669"/>
    <property type="project" value="UniProtKB-ARBA"/>
</dbReference>
<evidence type="ECO:0000256" key="1">
    <source>
        <dbReference type="PROSITE-ProRule" id="PRU00266"/>
    </source>
</evidence>
<name>U5EPW7_9DIPT</name>
<dbReference type="AlphaFoldDB" id="U5EPW7"/>
<proteinExistence type="evidence at transcript level"/>
<dbReference type="Pfam" id="PF00035">
    <property type="entry name" value="dsrm"/>
    <property type="match status" value="1"/>
</dbReference>
<feature type="domain" description="DRBM" evidence="2">
    <location>
        <begin position="297"/>
        <end position="346"/>
    </location>
</feature>
<dbReference type="EMBL" id="GANO01004518">
    <property type="protein sequence ID" value="JAB55353.1"/>
    <property type="molecule type" value="mRNA"/>
</dbReference>
<dbReference type="Gene3D" id="3.30.160.20">
    <property type="match status" value="2"/>
</dbReference>
<dbReference type="InterPro" id="IPR014720">
    <property type="entry name" value="dsRBD_dom"/>
</dbReference>
<keyword evidence="1" id="KW-0694">RNA-binding</keyword>
<evidence type="ECO:0000259" key="2">
    <source>
        <dbReference type="PROSITE" id="PS50137"/>
    </source>
</evidence>
<dbReference type="SUPFAM" id="SSF54768">
    <property type="entry name" value="dsRNA-binding domain-like"/>
    <property type="match status" value="1"/>
</dbReference>
<sequence>NTRPAAAAQQQQIVQNEYASHFVSGAAQQQQQQQVQQQQVQQQQIQQQQQVQSNNITVYSSDNNGAVDNSFATDSTEKKKFFFRKTANPLARKRSERERKLRQNRRLRKLLTPKNAIVALNELKGNEMSKFVITNKNGVYCAELVINNVKYEADAQSISSAKMKVSEKALRDMVITQMALKPRTEVQIIGAKKDETDGEDVDMEKTAENEDVPMLHLASFALHKLFTEWQAEGFEIPDYRAATGTKNGVAQPFQGASEGAIKTPVPKVLKTGADLPADAANRHPSALLAFMRPHTLYQDLGVTGLPPNHEFSVGITVDGDQFIGKGKSKKSARKEAAAAACAKLWNITFSEQVQAMTS</sequence>
<dbReference type="PROSITE" id="PS50137">
    <property type="entry name" value="DS_RBD"/>
    <property type="match status" value="1"/>
</dbReference>
<reference evidence="3" key="1">
    <citation type="journal article" date="2014" name="Insect Biochem. Mol. Biol.">
        <title>An insight into the sialome of the frog biting fly, Corethrella appendiculata.</title>
        <authorList>
            <person name="Ribeiro J.M.C."/>
            <person name="Chagas A.C."/>
            <person name="Pham V.M."/>
            <person name="Lounibos L.P."/>
            <person name="Calvo E."/>
        </authorList>
    </citation>
    <scope>NUCLEOTIDE SEQUENCE</scope>
    <source>
        <tissue evidence="3">Salivary glands</tissue>
    </source>
</reference>
<dbReference type="SMART" id="SM00358">
    <property type="entry name" value="DSRM"/>
    <property type="match status" value="2"/>
</dbReference>
<protein>
    <submittedName>
        <fullName evidence="3">Putative disco</fullName>
    </submittedName>
</protein>
<dbReference type="GO" id="GO:0003723">
    <property type="term" value="F:RNA binding"/>
    <property type="evidence" value="ECO:0007669"/>
    <property type="project" value="UniProtKB-UniRule"/>
</dbReference>
<accession>U5EPW7</accession>